<keyword evidence="2" id="KW-0560">Oxidoreductase</keyword>
<dbReference type="Pfam" id="PF25137">
    <property type="entry name" value="ADH_Fe_C"/>
    <property type="match status" value="1"/>
</dbReference>
<dbReference type="PANTHER" id="PTHR11496">
    <property type="entry name" value="ALCOHOL DEHYDROGENASE"/>
    <property type="match status" value="1"/>
</dbReference>
<evidence type="ECO:0000313" key="2">
    <source>
        <dbReference type="EMBL" id="MPN12815.1"/>
    </source>
</evidence>
<accession>A0A645FEJ1</accession>
<dbReference type="InterPro" id="IPR039697">
    <property type="entry name" value="Alcohol_dehydrogenase_Fe"/>
</dbReference>
<dbReference type="Gene3D" id="1.20.1090.10">
    <property type="entry name" value="Dehydroquinate synthase-like - alpha domain"/>
    <property type="match status" value="1"/>
</dbReference>
<dbReference type="EC" id="1.1.1.244" evidence="2"/>
<protein>
    <submittedName>
        <fullName evidence="2">NAD-dependent methanol dehydrogenase</fullName>
        <ecNumber evidence="2">1.1.1.244</ecNumber>
    </submittedName>
</protein>
<dbReference type="EMBL" id="VSSQ01059233">
    <property type="protein sequence ID" value="MPN12815.1"/>
    <property type="molecule type" value="Genomic_DNA"/>
</dbReference>
<proteinExistence type="predicted"/>
<gene>
    <name evidence="2" type="primary">mdh_24</name>
    <name evidence="2" type="ORF">SDC9_160135</name>
</gene>
<evidence type="ECO:0000259" key="1">
    <source>
        <dbReference type="Pfam" id="PF25137"/>
    </source>
</evidence>
<dbReference type="InterPro" id="IPR056798">
    <property type="entry name" value="ADH_Fe_C"/>
</dbReference>
<sequence length="166" mass="17923">MMAKQAIELIGKYLPMVYNDYSCDEGWNAITWASTLGGMVINTAGVATAHALEHPASGLRNIVHGRGLAALTPVIYDEAIKAGAPTERFAEISRLLGGKDETDCVETIKKLIDSVGLTTTLSAEGVKEEDIDWMADNTYKIMGGAIQAFPVVFSVEDIKNIYKKAL</sequence>
<feature type="domain" description="Fe-containing alcohol dehydrogenase-like C-terminal" evidence="1">
    <location>
        <begin position="1"/>
        <end position="166"/>
    </location>
</feature>
<dbReference type="AlphaFoldDB" id="A0A645FEJ1"/>
<name>A0A645FEJ1_9ZZZZ</name>
<comment type="caution">
    <text evidence="2">The sequence shown here is derived from an EMBL/GenBank/DDBJ whole genome shotgun (WGS) entry which is preliminary data.</text>
</comment>
<organism evidence="2">
    <name type="scientific">bioreactor metagenome</name>
    <dbReference type="NCBI Taxonomy" id="1076179"/>
    <lineage>
        <taxon>unclassified sequences</taxon>
        <taxon>metagenomes</taxon>
        <taxon>ecological metagenomes</taxon>
    </lineage>
</organism>
<dbReference type="SUPFAM" id="SSF56796">
    <property type="entry name" value="Dehydroquinate synthase-like"/>
    <property type="match status" value="1"/>
</dbReference>
<dbReference type="GO" id="GO:0050093">
    <property type="term" value="F:methanol dehydrogenase (NAD+) activity"/>
    <property type="evidence" value="ECO:0007669"/>
    <property type="project" value="UniProtKB-EC"/>
</dbReference>
<reference evidence="2" key="1">
    <citation type="submission" date="2019-08" db="EMBL/GenBank/DDBJ databases">
        <authorList>
            <person name="Kucharzyk K."/>
            <person name="Murdoch R.W."/>
            <person name="Higgins S."/>
            <person name="Loffler F."/>
        </authorList>
    </citation>
    <scope>NUCLEOTIDE SEQUENCE</scope>
</reference>
<dbReference type="PANTHER" id="PTHR11496:SF104">
    <property type="entry name" value="3-DEOXY-ALPHA-D-MANNO-OCTULOSONATE 8-OXIDASE"/>
    <property type="match status" value="1"/>
</dbReference>